<dbReference type="Proteomes" id="UP001152622">
    <property type="component" value="Chromosome 1"/>
</dbReference>
<dbReference type="EMBL" id="JAINUF010000001">
    <property type="protein sequence ID" value="KAJ8380008.1"/>
    <property type="molecule type" value="Genomic_DNA"/>
</dbReference>
<protein>
    <submittedName>
        <fullName evidence="2">Uncharacterized protein</fullName>
    </submittedName>
</protein>
<gene>
    <name evidence="2" type="ORF">SKAU_G00007860</name>
</gene>
<keyword evidence="3" id="KW-1185">Reference proteome</keyword>
<name>A0A9Q1JBV7_SYNKA</name>
<evidence type="ECO:0000313" key="2">
    <source>
        <dbReference type="EMBL" id="KAJ8380008.1"/>
    </source>
</evidence>
<dbReference type="AlphaFoldDB" id="A0A9Q1JBV7"/>
<feature type="region of interest" description="Disordered" evidence="1">
    <location>
        <begin position="1"/>
        <end position="49"/>
    </location>
</feature>
<sequence length="119" mass="13095">MSKPNSLAHSEGQPQLEPHYRQAAELTQRLPSSTASPPRSHLLFRPQLHPTIPPHAPHCRLLAGEETSSIPHGRCGTLVSRALHNQITVPLFHSTCISAGRLDSCKVRKNSCVFPPHYA</sequence>
<evidence type="ECO:0000313" key="3">
    <source>
        <dbReference type="Proteomes" id="UP001152622"/>
    </source>
</evidence>
<organism evidence="2 3">
    <name type="scientific">Synaphobranchus kaupii</name>
    <name type="common">Kaup's arrowtooth eel</name>
    <dbReference type="NCBI Taxonomy" id="118154"/>
    <lineage>
        <taxon>Eukaryota</taxon>
        <taxon>Metazoa</taxon>
        <taxon>Chordata</taxon>
        <taxon>Craniata</taxon>
        <taxon>Vertebrata</taxon>
        <taxon>Euteleostomi</taxon>
        <taxon>Actinopterygii</taxon>
        <taxon>Neopterygii</taxon>
        <taxon>Teleostei</taxon>
        <taxon>Anguilliformes</taxon>
        <taxon>Synaphobranchidae</taxon>
        <taxon>Synaphobranchus</taxon>
    </lineage>
</organism>
<reference evidence="2" key="1">
    <citation type="journal article" date="2023" name="Science">
        <title>Genome structures resolve the early diversification of teleost fishes.</title>
        <authorList>
            <person name="Parey E."/>
            <person name="Louis A."/>
            <person name="Montfort J."/>
            <person name="Bouchez O."/>
            <person name="Roques C."/>
            <person name="Iampietro C."/>
            <person name="Lluch J."/>
            <person name="Castinel A."/>
            <person name="Donnadieu C."/>
            <person name="Desvignes T."/>
            <person name="Floi Bucao C."/>
            <person name="Jouanno E."/>
            <person name="Wen M."/>
            <person name="Mejri S."/>
            <person name="Dirks R."/>
            <person name="Jansen H."/>
            <person name="Henkel C."/>
            <person name="Chen W.J."/>
            <person name="Zahm M."/>
            <person name="Cabau C."/>
            <person name="Klopp C."/>
            <person name="Thompson A.W."/>
            <person name="Robinson-Rechavi M."/>
            <person name="Braasch I."/>
            <person name="Lecointre G."/>
            <person name="Bobe J."/>
            <person name="Postlethwait J.H."/>
            <person name="Berthelot C."/>
            <person name="Roest Crollius H."/>
            <person name="Guiguen Y."/>
        </authorList>
    </citation>
    <scope>NUCLEOTIDE SEQUENCE</scope>
    <source>
        <strain evidence="2">WJC10195</strain>
    </source>
</reference>
<evidence type="ECO:0000256" key="1">
    <source>
        <dbReference type="SAM" id="MobiDB-lite"/>
    </source>
</evidence>
<proteinExistence type="predicted"/>
<comment type="caution">
    <text evidence="2">The sequence shown here is derived from an EMBL/GenBank/DDBJ whole genome shotgun (WGS) entry which is preliminary data.</text>
</comment>
<accession>A0A9Q1JBV7</accession>